<feature type="region of interest" description="Disordered" evidence="1">
    <location>
        <begin position="739"/>
        <end position="786"/>
    </location>
</feature>
<keyword evidence="3" id="KW-1185">Reference proteome</keyword>
<proteinExistence type="predicted"/>
<sequence>MQPMPTQASGAMISQTLIPHALETQQEENVEIPDLDIEEQEVKAECQFVEVENLENPVQQALTCMREEDGSLCEMGRDLEMQRGDNTTTKTLSLQNQHGGDSAEENQNFNRCAFPVALNQESGSIGEEASISYPLSFHHSKENQESSQIALSDMNRNQGMDCVENCQILSARDAATEERAKDNLLDLEDQPVVTENRDSSQSNCFSNALQLDCTHGENKVLNTHKSEPELYCQMLQPVDTESKKPIENSDESNFPSTSPLHSTNSSDCNNVQGIVCNVKSVKEVIFSGQSHHPPSIKESQTHLQENKSQSQNSFPCEPHGIEFKEISYTGLDPSHTKTASHSTSVAETQLNESIANKQIKSASSDSTTHIGNDSQVLCSSVISSNAKGKQQSNISEVMLVFDSDMHCSERPQDCHSHKDFGQTALQQSPDCLPEIETLLTDVALKSEHSLDMGLNRTTIMTLEDSKAPLELSGDVTQSKGTSVNLEHSPVQPAQICHPTAQQNLSQPCSVGKSDENTLSQKISLPSLSQCSLTSIPELLISEWKDLDEEPLEDFEKLEQLCCISGDEDTLGDLFLGNLELLESLKKTPEQRSRALGERGASKDKSLTREGERRVDLKGEEEEFPETYLPGSDRGDKLLRSSLYGQPCSSQEMVPHPSPVFQSSLIDEKHGLEDPILASSCHMSEKNQGQRSLSKMPTKNGLMMQVCEERLQYSLSENVKKNVLWGATVSEAVVLHPWGDPIVEEGDRQREKDSQGSDHKEEPQQAVKPAIPDEPFVAPSDPFTLAGQEAEITPPLVVSNQAMKAKLARLSLSLPPLALSLPLSPSPRVGFWEGGENRERSGRRRGASTGSDPDEEEEEEQEEEGARRVIVVTETDVDRRVGLRSLLKSPREPTEREKERGRNVSFFDDVTVYLFDQETPTNELSTGSAPTSPSPAQDESRAASSIEALGASGTVESRESDDLSINPRLSGTNPVTSSRFTGVFFL</sequence>
<feature type="region of interest" description="Disordered" evidence="1">
    <location>
        <begin position="587"/>
        <end position="635"/>
    </location>
</feature>
<evidence type="ECO:0000256" key="1">
    <source>
        <dbReference type="SAM" id="MobiDB-lite"/>
    </source>
</evidence>
<organism evidence="2 3">
    <name type="scientific">Aldrovandia affinis</name>
    <dbReference type="NCBI Taxonomy" id="143900"/>
    <lineage>
        <taxon>Eukaryota</taxon>
        <taxon>Metazoa</taxon>
        <taxon>Chordata</taxon>
        <taxon>Craniata</taxon>
        <taxon>Vertebrata</taxon>
        <taxon>Euteleostomi</taxon>
        <taxon>Actinopterygii</taxon>
        <taxon>Neopterygii</taxon>
        <taxon>Teleostei</taxon>
        <taxon>Notacanthiformes</taxon>
        <taxon>Halosauridae</taxon>
        <taxon>Aldrovandia</taxon>
    </lineage>
</organism>
<feature type="compositionally biased region" description="Acidic residues" evidence="1">
    <location>
        <begin position="851"/>
        <end position="862"/>
    </location>
</feature>
<dbReference type="PANTHER" id="PTHR24417:SF7">
    <property type="entry name" value="CHROMATIN MODIFICATION-RELATED PROTEIN EAF1"/>
    <property type="match status" value="1"/>
</dbReference>
<dbReference type="GO" id="GO:0004672">
    <property type="term" value="F:protein kinase activity"/>
    <property type="evidence" value="ECO:0007669"/>
    <property type="project" value="TreeGrafter"/>
</dbReference>
<reference evidence="2" key="1">
    <citation type="journal article" date="2023" name="Science">
        <title>Genome structures resolve the early diversification of teleost fishes.</title>
        <authorList>
            <person name="Parey E."/>
            <person name="Louis A."/>
            <person name="Montfort J."/>
            <person name="Bouchez O."/>
            <person name="Roques C."/>
            <person name="Iampietro C."/>
            <person name="Lluch J."/>
            <person name="Castinel A."/>
            <person name="Donnadieu C."/>
            <person name="Desvignes T."/>
            <person name="Floi Bucao C."/>
            <person name="Jouanno E."/>
            <person name="Wen M."/>
            <person name="Mejri S."/>
            <person name="Dirks R."/>
            <person name="Jansen H."/>
            <person name="Henkel C."/>
            <person name="Chen W.J."/>
            <person name="Zahm M."/>
            <person name="Cabau C."/>
            <person name="Klopp C."/>
            <person name="Thompson A.W."/>
            <person name="Robinson-Rechavi M."/>
            <person name="Braasch I."/>
            <person name="Lecointre G."/>
            <person name="Bobe J."/>
            <person name="Postlethwait J.H."/>
            <person name="Berthelot C."/>
            <person name="Roest Crollius H."/>
            <person name="Guiguen Y."/>
        </authorList>
    </citation>
    <scope>NUCLEOTIDE SEQUENCE</scope>
    <source>
        <strain evidence="2">NC1722</strain>
    </source>
</reference>
<comment type="caution">
    <text evidence="2">The sequence shown here is derived from an EMBL/GenBank/DDBJ whole genome shotgun (WGS) entry which is preliminary data.</text>
</comment>
<dbReference type="EMBL" id="JAINUG010000142">
    <property type="protein sequence ID" value="KAJ8392817.1"/>
    <property type="molecule type" value="Genomic_DNA"/>
</dbReference>
<feature type="region of interest" description="Disordered" evidence="1">
    <location>
        <begin position="916"/>
        <end position="971"/>
    </location>
</feature>
<protein>
    <submittedName>
        <fullName evidence="2">Uncharacterized protein</fullName>
    </submittedName>
</protein>
<feature type="region of interest" description="Disordered" evidence="1">
    <location>
        <begin position="289"/>
        <end position="316"/>
    </location>
</feature>
<feature type="compositionally biased region" description="Basic and acidic residues" evidence="1">
    <location>
        <begin position="744"/>
        <end position="762"/>
    </location>
</feature>
<accession>A0AAD7WDA3</accession>
<feature type="compositionally biased region" description="Basic and acidic residues" evidence="1">
    <location>
        <begin position="587"/>
        <end position="617"/>
    </location>
</feature>
<dbReference type="PANTHER" id="PTHR24417">
    <property type="entry name" value="SERINE/THREONINE-PROTEIN KINASE LMTK1"/>
    <property type="match status" value="1"/>
</dbReference>
<feature type="region of interest" description="Disordered" evidence="1">
    <location>
        <begin position="823"/>
        <end position="870"/>
    </location>
</feature>
<name>A0AAD7WDA3_9TELE</name>
<dbReference type="AlphaFoldDB" id="A0AAD7WDA3"/>
<evidence type="ECO:0000313" key="2">
    <source>
        <dbReference type="EMBL" id="KAJ8392817.1"/>
    </source>
</evidence>
<feature type="compositionally biased region" description="Polar residues" evidence="1">
    <location>
        <begin position="251"/>
        <end position="265"/>
    </location>
</feature>
<feature type="compositionally biased region" description="Low complexity" evidence="1">
    <location>
        <begin position="924"/>
        <end position="935"/>
    </location>
</feature>
<evidence type="ECO:0000313" key="3">
    <source>
        <dbReference type="Proteomes" id="UP001221898"/>
    </source>
</evidence>
<feature type="compositionally biased region" description="Polar residues" evidence="1">
    <location>
        <begin position="289"/>
        <end position="314"/>
    </location>
</feature>
<gene>
    <name evidence="2" type="ORF">AAFF_G00070210</name>
</gene>
<dbReference type="Proteomes" id="UP001221898">
    <property type="component" value="Unassembled WGS sequence"/>
</dbReference>
<feature type="region of interest" description="Disordered" evidence="1">
    <location>
        <begin position="243"/>
        <end position="265"/>
    </location>
</feature>